<dbReference type="AlphaFoldDB" id="A0AAE9ZF09"/>
<dbReference type="GO" id="GO:0008233">
    <property type="term" value="F:peptidase activity"/>
    <property type="evidence" value="ECO:0007669"/>
    <property type="project" value="TreeGrafter"/>
</dbReference>
<keyword evidence="2" id="KW-0378">Hydrolase</keyword>
<dbReference type="Gene3D" id="3.40.710.10">
    <property type="entry name" value="DD-peptidase/beta-lactamase superfamily"/>
    <property type="match status" value="1"/>
</dbReference>
<evidence type="ECO:0000313" key="2">
    <source>
        <dbReference type="EMBL" id="WDI31472.1"/>
    </source>
</evidence>
<reference evidence="2" key="1">
    <citation type="submission" date="2023-02" db="EMBL/GenBank/DDBJ databases">
        <title>Genome sequence of Hyphococcus flavus.</title>
        <authorList>
            <person name="Rong J.-C."/>
            <person name="Zhao Q."/>
            <person name="Yi M."/>
            <person name="Wu J.-Y."/>
        </authorList>
    </citation>
    <scope>NUCLEOTIDE SEQUENCE</scope>
    <source>
        <strain evidence="2">MCCC 1K03223</strain>
    </source>
</reference>
<dbReference type="GO" id="GO:0006508">
    <property type="term" value="P:proteolysis"/>
    <property type="evidence" value="ECO:0007669"/>
    <property type="project" value="TreeGrafter"/>
</dbReference>
<dbReference type="InterPro" id="IPR012338">
    <property type="entry name" value="Beta-lactam/transpept-like"/>
</dbReference>
<dbReference type="GO" id="GO:0019216">
    <property type="term" value="P:regulation of lipid metabolic process"/>
    <property type="evidence" value="ECO:0007669"/>
    <property type="project" value="TreeGrafter"/>
</dbReference>
<evidence type="ECO:0000313" key="3">
    <source>
        <dbReference type="Proteomes" id="UP001214043"/>
    </source>
</evidence>
<dbReference type="PANTHER" id="PTHR46520">
    <property type="entry name" value="SERINE BETA-LACTAMASE-LIKE PROTEIN LACTB, MITOCHONDRIAL"/>
    <property type="match status" value="1"/>
</dbReference>
<dbReference type="InterPro" id="IPR001466">
    <property type="entry name" value="Beta-lactam-related"/>
</dbReference>
<accession>A0AAE9ZF09</accession>
<keyword evidence="3" id="KW-1185">Reference proteome</keyword>
<dbReference type="SUPFAM" id="SSF56601">
    <property type="entry name" value="beta-lactamase/transpeptidase-like"/>
    <property type="match status" value="1"/>
</dbReference>
<dbReference type="RefSeq" id="WP_274493360.1">
    <property type="nucleotide sequence ID" value="NZ_CP118166.1"/>
</dbReference>
<feature type="domain" description="Beta-lactamase-related" evidence="1">
    <location>
        <begin position="67"/>
        <end position="381"/>
    </location>
</feature>
<sequence>MRAILKVIGLLVLVIVLGGGGFLLWARETIPDLYEPQSPHAAIAAQEFETAITKSRNELVTVRQTKFYPSMTVSVNQRGKHVWSESIGLSDLKGAVAATPQTLYPIGSVSKTLTAALVMKMADEGRIELDAPIHAYAPGLPDDYGAVTLRQLLSHQAGVRNYGVAFAPPFFTENGLNREFDTTKESLSLFIDDPVLFEPDASFQYSTFGYTLVAYVLEQASGKDFLTLMEEVVLAPLALNKTQPDQQNPRAARRSTDYMSALRKLGVIQSPKTNSSYKWAGGGYLSTPDELTQFGDALLSNALISESAFAAMTTPRLLPNGDMNPQQYGLGFRIGTMSYPRGSDRLTPIFHHGGTAAGSECALLLAPEFEMSVALCGNAFTGGSGSLIQLAANIARNFQDSNQAEG</sequence>
<name>A0AAE9ZF09_9PROT</name>
<dbReference type="EMBL" id="CP118166">
    <property type="protein sequence ID" value="WDI31472.1"/>
    <property type="molecule type" value="Genomic_DNA"/>
</dbReference>
<evidence type="ECO:0000259" key="1">
    <source>
        <dbReference type="Pfam" id="PF00144"/>
    </source>
</evidence>
<proteinExistence type="predicted"/>
<protein>
    <submittedName>
        <fullName evidence="2">Serine hydrolase</fullName>
    </submittedName>
</protein>
<dbReference type="Pfam" id="PF00144">
    <property type="entry name" value="Beta-lactamase"/>
    <property type="match status" value="1"/>
</dbReference>
<gene>
    <name evidence="2" type="ORF">PUV54_16090</name>
</gene>
<dbReference type="PANTHER" id="PTHR46520:SF1">
    <property type="entry name" value="SERINE BETA-LACTAMASE-LIKE PROTEIN LACTB, MITOCHONDRIAL"/>
    <property type="match status" value="1"/>
</dbReference>
<dbReference type="InterPro" id="IPR052794">
    <property type="entry name" value="Mito_Ser_Protease_LACTB"/>
</dbReference>
<dbReference type="KEGG" id="hfl:PUV54_16090"/>
<dbReference type="Proteomes" id="UP001214043">
    <property type="component" value="Chromosome"/>
</dbReference>
<organism evidence="2 3">
    <name type="scientific">Hyphococcus flavus</name>
    <dbReference type="NCBI Taxonomy" id="1866326"/>
    <lineage>
        <taxon>Bacteria</taxon>
        <taxon>Pseudomonadati</taxon>
        <taxon>Pseudomonadota</taxon>
        <taxon>Alphaproteobacteria</taxon>
        <taxon>Parvularculales</taxon>
        <taxon>Parvularculaceae</taxon>
        <taxon>Hyphococcus</taxon>
    </lineage>
</organism>